<dbReference type="Proteomes" id="UP000198432">
    <property type="component" value="Unassembled WGS sequence"/>
</dbReference>
<feature type="domain" description="WCX" evidence="2">
    <location>
        <begin position="256"/>
        <end position="329"/>
    </location>
</feature>
<dbReference type="PANTHER" id="PTHR34580:SF9">
    <property type="entry name" value="SLL5097 PROTEIN"/>
    <property type="match status" value="1"/>
</dbReference>
<dbReference type="InterPro" id="IPR026881">
    <property type="entry name" value="WYL_dom"/>
</dbReference>
<dbReference type="InterPro" id="IPR051534">
    <property type="entry name" value="CBASS_pafABC_assoc_protein"/>
</dbReference>
<accession>A0A239JDC6</accession>
<keyword evidence="3" id="KW-0238">DNA-binding</keyword>
<evidence type="ECO:0000313" key="3">
    <source>
        <dbReference type="EMBL" id="SNT03840.1"/>
    </source>
</evidence>
<dbReference type="EMBL" id="FZOQ01000021">
    <property type="protein sequence ID" value="SNT03840.1"/>
    <property type="molecule type" value="Genomic_DNA"/>
</dbReference>
<keyword evidence="4" id="KW-1185">Reference proteome</keyword>
<dbReference type="AlphaFoldDB" id="A0A239JDC6"/>
<protein>
    <submittedName>
        <fullName evidence="3">Predicted DNA-binding transcriptional regulator YafY, contains an HTH and WYL domains</fullName>
    </submittedName>
</protein>
<evidence type="ECO:0000259" key="2">
    <source>
        <dbReference type="Pfam" id="PF25583"/>
    </source>
</evidence>
<dbReference type="GO" id="GO:0003677">
    <property type="term" value="F:DNA binding"/>
    <property type="evidence" value="ECO:0007669"/>
    <property type="project" value="UniProtKB-KW"/>
</dbReference>
<evidence type="ECO:0000313" key="4">
    <source>
        <dbReference type="Proteomes" id="UP000198432"/>
    </source>
</evidence>
<dbReference type="RefSeq" id="WP_089320871.1">
    <property type="nucleotide sequence ID" value="NZ_FZOQ01000021.1"/>
</dbReference>
<sequence>MPQSKNSLVRMQVIDECLRSRTKKYWSKRELIERIGEAKDIRVSRRTLDYDIYQMRYCSQLNYNAPIEYLKKEDGYFYTDPSFSIEKLPLNEVEINALAMAAATLGQYKHVGVLSEFSSTIDKVITLVKNLKQEGNSDGFSFIDFEKAPYSKGNEHLDLLIDAIRNKKVVRLSYLKFDDSIPKPRTLSPYLLKEYRNRWYLLGLQHENGQLRKFGLDRICSLELSQNGNYQKAIDLNPELYFKNAIGISFEGDKVEEVILSFLPHDGNYVKTQHLHSSQETLIDDENELMVKLSVVINYELISTILSFGKGVRVISPMLLRQQIADILTECCQFYKAVSKEEKAN</sequence>
<dbReference type="InterPro" id="IPR057727">
    <property type="entry name" value="WCX_dom"/>
</dbReference>
<name>A0A239JDC6_9BACT</name>
<dbReference type="Pfam" id="PF13280">
    <property type="entry name" value="WYL"/>
    <property type="match status" value="1"/>
</dbReference>
<reference evidence="4" key="1">
    <citation type="submission" date="2017-06" db="EMBL/GenBank/DDBJ databases">
        <authorList>
            <person name="Varghese N."/>
            <person name="Submissions S."/>
        </authorList>
    </citation>
    <scope>NUCLEOTIDE SEQUENCE [LARGE SCALE GENOMIC DNA]</scope>
    <source>
        <strain evidence="4">NKM1</strain>
    </source>
</reference>
<dbReference type="OrthoDB" id="43316at2"/>
<organism evidence="3 4">
    <name type="scientific">Pontibacter ummariensis</name>
    <dbReference type="NCBI Taxonomy" id="1610492"/>
    <lineage>
        <taxon>Bacteria</taxon>
        <taxon>Pseudomonadati</taxon>
        <taxon>Bacteroidota</taxon>
        <taxon>Cytophagia</taxon>
        <taxon>Cytophagales</taxon>
        <taxon>Hymenobacteraceae</taxon>
        <taxon>Pontibacter</taxon>
    </lineage>
</organism>
<dbReference type="Pfam" id="PF25583">
    <property type="entry name" value="WCX"/>
    <property type="match status" value="1"/>
</dbReference>
<evidence type="ECO:0000259" key="1">
    <source>
        <dbReference type="Pfam" id="PF13280"/>
    </source>
</evidence>
<dbReference type="PROSITE" id="PS52050">
    <property type="entry name" value="WYL"/>
    <property type="match status" value="1"/>
</dbReference>
<proteinExistence type="predicted"/>
<feature type="domain" description="WYL" evidence="1">
    <location>
        <begin position="155"/>
        <end position="223"/>
    </location>
</feature>
<dbReference type="PANTHER" id="PTHR34580">
    <property type="match status" value="1"/>
</dbReference>
<gene>
    <name evidence="3" type="ORF">SAMN06296052_12158</name>
</gene>